<dbReference type="Gene3D" id="2.40.50.840">
    <property type="match status" value="1"/>
</dbReference>
<dbReference type="Pfam" id="PF18313">
    <property type="entry name" value="TLP1_add_C"/>
    <property type="match status" value="1"/>
</dbReference>
<dbReference type="Proteomes" id="UP001365405">
    <property type="component" value="Unassembled WGS sequence"/>
</dbReference>
<dbReference type="RefSeq" id="WP_341409072.1">
    <property type="nucleotide sequence ID" value="NZ_JBBUTH010000001.1"/>
</dbReference>
<evidence type="ECO:0000256" key="2">
    <source>
        <dbReference type="ARBA" id="ARBA00022679"/>
    </source>
</evidence>
<dbReference type="InterPro" id="IPR040771">
    <property type="entry name" value="TLP1_add_C"/>
</dbReference>
<sequence>MNAPAVHTGDADARTPVLVGAGQITQRPERGADPRTARGPLQLMVDAARAAAADAGPAQALLASLQAVVVIRLFADTSPRFVDPAGRFTNLPRSVAQRLGADAAQQLVYTWPGGNMPQWSINRLGEQVAAGQLQAALVVGAEALATWRMGQRANVPLGWHEDPGGTPEAWGDARRGWSDVESAHGARAAIVMYPMFENAIRHHLGRSIDEHQAAMGRWLEPFAKTAAANPLADRRGGYSPAHIATPGPDNPWIGWPYTRLMSANAYIDQGAAVILTSVAQAKALGVPEDRWVFLHGCADAHDHWHVSQRRNFHSAPAMAAVFEQAFAMAGKTMAEMRHLDIYSCFSSAVEVACGALGLQPDDPRGLTVTGGLPYFGGPGNNYVTHSIAQMVQVLRADRGSFGLVTANGNYLTKHSAGIYSTERPAVHFAPEPPSVLQSRLDASVPSPAFVPLASGEAVVESYTVMHERAGPSAGVLFGRLMDGARFIANTPVDASLFASMQAEDFIGRRGGVSNDGSRNVWVPV</sequence>
<accession>A0ABU9CBZ9</accession>
<protein>
    <submittedName>
        <fullName evidence="5">Acetyl-CoA acetyltransferase</fullName>
    </submittedName>
</protein>
<dbReference type="Gene3D" id="3.40.47.10">
    <property type="match status" value="1"/>
</dbReference>
<reference evidence="5 6" key="1">
    <citation type="submission" date="2024-04" db="EMBL/GenBank/DDBJ databases">
        <title>Novel species of the genus Ideonella isolated from streams.</title>
        <authorList>
            <person name="Lu H."/>
        </authorList>
    </citation>
    <scope>NUCLEOTIDE SEQUENCE [LARGE SCALE GENOMIC DNA]</scope>
    <source>
        <strain evidence="5 6">DXS22W</strain>
    </source>
</reference>
<keyword evidence="6" id="KW-1185">Reference proteome</keyword>
<proteinExistence type="inferred from homology"/>
<dbReference type="InterPro" id="IPR016039">
    <property type="entry name" value="Thiolase-like"/>
</dbReference>
<evidence type="ECO:0000256" key="1">
    <source>
        <dbReference type="ARBA" id="ARBA00010982"/>
    </source>
</evidence>
<dbReference type="PANTHER" id="PTHR18919">
    <property type="entry name" value="ACETYL-COA C-ACYLTRANSFERASE"/>
    <property type="match status" value="1"/>
</dbReference>
<gene>
    <name evidence="5" type="ORF">AACH10_04055</name>
</gene>
<evidence type="ECO:0000313" key="6">
    <source>
        <dbReference type="Proteomes" id="UP001365405"/>
    </source>
</evidence>
<name>A0ABU9CBZ9_9BURK</name>
<dbReference type="PANTHER" id="PTHR18919:SF139">
    <property type="entry name" value="THIOLASE-LIKE PROTEIN TYPE 1 ADDITIONAL C-TERMINAL DOMAIN-CONTAINING PROTEIN"/>
    <property type="match status" value="1"/>
</dbReference>
<keyword evidence="3" id="KW-0012">Acyltransferase</keyword>
<organism evidence="5 6">
    <name type="scientific">Pseudaquabacterium inlustre</name>
    <dbReference type="NCBI Taxonomy" id="2984192"/>
    <lineage>
        <taxon>Bacteria</taxon>
        <taxon>Pseudomonadati</taxon>
        <taxon>Pseudomonadota</taxon>
        <taxon>Betaproteobacteria</taxon>
        <taxon>Burkholderiales</taxon>
        <taxon>Sphaerotilaceae</taxon>
        <taxon>Pseudaquabacterium</taxon>
    </lineage>
</organism>
<evidence type="ECO:0000313" key="5">
    <source>
        <dbReference type="EMBL" id="MEK8049406.1"/>
    </source>
</evidence>
<comment type="caution">
    <text evidence="5">The sequence shown here is derived from an EMBL/GenBank/DDBJ whole genome shotgun (WGS) entry which is preliminary data.</text>
</comment>
<evidence type="ECO:0000259" key="4">
    <source>
        <dbReference type="Pfam" id="PF18313"/>
    </source>
</evidence>
<keyword evidence="2" id="KW-0808">Transferase</keyword>
<comment type="similarity">
    <text evidence="1">Belongs to the thiolase-like superfamily. Thiolase family.</text>
</comment>
<evidence type="ECO:0000256" key="3">
    <source>
        <dbReference type="ARBA" id="ARBA00023315"/>
    </source>
</evidence>
<dbReference type="SUPFAM" id="SSF53901">
    <property type="entry name" value="Thiolase-like"/>
    <property type="match status" value="1"/>
</dbReference>
<dbReference type="EMBL" id="JBBUTH010000001">
    <property type="protein sequence ID" value="MEK8049406.1"/>
    <property type="molecule type" value="Genomic_DNA"/>
</dbReference>
<feature type="domain" description="Thiolase-like protein type 1 additional C-terminal" evidence="4">
    <location>
        <begin position="436"/>
        <end position="516"/>
    </location>
</feature>